<organism evidence="1 2">
    <name type="scientific">Paramecium octaurelia</name>
    <dbReference type="NCBI Taxonomy" id="43137"/>
    <lineage>
        <taxon>Eukaryota</taxon>
        <taxon>Sar</taxon>
        <taxon>Alveolata</taxon>
        <taxon>Ciliophora</taxon>
        <taxon>Intramacronucleata</taxon>
        <taxon>Oligohymenophorea</taxon>
        <taxon>Peniculida</taxon>
        <taxon>Parameciidae</taxon>
        <taxon>Paramecium</taxon>
    </lineage>
</organism>
<gene>
    <name evidence="1" type="ORF">POCTA_138.1.T0100168</name>
</gene>
<dbReference type="Proteomes" id="UP000683925">
    <property type="component" value="Unassembled WGS sequence"/>
</dbReference>
<comment type="caution">
    <text evidence="1">The sequence shown here is derived from an EMBL/GenBank/DDBJ whole genome shotgun (WGS) entry which is preliminary data.</text>
</comment>
<keyword evidence="2" id="KW-1185">Reference proteome</keyword>
<name>A0A8S1SHT5_PAROT</name>
<proteinExistence type="predicted"/>
<accession>A0A8S1SHT5</accession>
<dbReference type="EMBL" id="CAJJDP010000009">
    <property type="protein sequence ID" value="CAD8138987.1"/>
    <property type="molecule type" value="Genomic_DNA"/>
</dbReference>
<reference evidence="1" key="1">
    <citation type="submission" date="2021-01" db="EMBL/GenBank/DDBJ databases">
        <authorList>
            <consortium name="Genoscope - CEA"/>
            <person name="William W."/>
        </authorList>
    </citation>
    <scope>NUCLEOTIDE SEQUENCE</scope>
</reference>
<dbReference type="OMA" id="CLYENME"/>
<dbReference type="AlphaFoldDB" id="A0A8S1SHT5"/>
<sequence length="69" mass="8402">MNKEKELIENNFYYQDMLDENVEMNDYCLYENMEIVQQPIENKNFTLIGILNQMNLNENTEMIVEEPNY</sequence>
<evidence type="ECO:0000313" key="1">
    <source>
        <dbReference type="EMBL" id="CAD8138987.1"/>
    </source>
</evidence>
<protein>
    <submittedName>
        <fullName evidence="1">Uncharacterized protein</fullName>
    </submittedName>
</protein>
<dbReference type="OrthoDB" id="304926at2759"/>
<evidence type="ECO:0000313" key="2">
    <source>
        <dbReference type="Proteomes" id="UP000683925"/>
    </source>
</evidence>